<dbReference type="InterPro" id="IPR015943">
    <property type="entry name" value="WD40/YVTN_repeat-like_dom_sf"/>
</dbReference>
<dbReference type="InterPro" id="IPR005467">
    <property type="entry name" value="His_kinase_dom"/>
</dbReference>
<dbReference type="Pfam" id="PF12833">
    <property type="entry name" value="HTH_18"/>
    <property type="match status" value="1"/>
</dbReference>
<dbReference type="SMART" id="SM00342">
    <property type="entry name" value="HTH_ARAC"/>
    <property type="match status" value="1"/>
</dbReference>
<dbReference type="Gene3D" id="3.30.565.10">
    <property type="entry name" value="Histidine kinase-like ATPase, C-terminal domain"/>
    <property type="match status" value="1"/>
</dbReference>
<name>A0A927APT7_9BACT</name>
<dbReference type="Gene3D" id="2.130.10.10">
    <property type="entry name" value="YVTN repeat-like/Quinoprotein amine dehydrogenase"/>
    <property type="match status" value="4"/>
</dbReference>
<dbReference type="InterPro" id="IPR011047">
    <property type="entry name" value="Quinoprotein_ADH-like_sf"/>
</dbReference>
<dbReference type="Gene3D" id="1.10.287.130">
    <property type="match status" value="1"/>
</dbReference>
<keyword evidence="6" id="KW-0418">Kinase</keyword>
<dbReference type="SUPFAM" id="SSF50998">
    <property type="entry name" value="Quinoprotein alcohol dehydrogenase-like"/>
    <property type="match status" value="1"/>
</dbReference>
<dbReference type="SMART" id="SM00388">
    <property type="entry name" value="HisKA"/>
    <property type="match status" value="1"/>
</dbReference>
<dbReference type="InterPro" id="IPR036890">
    <property type="entry name" value="HATPase_C_sf"/>
</dbReference>
<dbReference type="PROSITE" id="PS00041">
    <property type="entry name" value="HTH_ARAC_FAMILY_1"/>
    <property type="match status" value="1"/>
</dbReference>
<feature type="signal peptide" evidence="13">
    <location>
        <begin position="1"/>
        <end position="16"/>
    </location>
</feature>
<evidence type="ECO:0000256" key="5">
    <source>
        <dbReference type="ARBA" id="ARBA00022741"/>
    </source>
</evidence>
<dbReference type="SUPFAM" id="SSF46689">
    <property type="entry name" value="Homeodomain-like"/>
    <property type="match status" value="1"/>
</dbReference>
<dbReference type="Pfam" id="PF00072">
    <property type="entry name" value="Response_reg"/>
    <property type="match status" value="1"/>
</dbReference>
<dbReference type="CDD" id="cd00082">
    <property type="entry name" value="HisKA"/>
    <property type="match status" value="1"/>
</dbReference>
<dbReference type="PROSITE" id="PS50110">
    <property type="entry name" value="RESPONSE_REGULATORY"/>
    <property type="match status" value="1"/>
</dbReference>
<dbReference type="InterPro" id="IPR004358">
    <property type="entry name" value="Sig_transdc_His_kin-like_C"/>
</dbReference>
<keyword evidence="5" id="KW-0547">Nucleotide-binding</keyword>
<dbReference type="FunFam" id="1.10.287.130:FF:000045">
    <property type="entry name" value="Two-component system sensor histidine kinase/response regulator"/>
    <property type="match status" value="1"/>
</dbReference>
<dbReference type="InterPro" id="IPR011110">
    <property type="entry name" value="Reg_prop"/>
</dbReference>
<dbReference type="SMART" id="SM00448">
    <property type="entry name" value="REC"/>
    <property type="match status" value="1"/>
</dbReference>
<dbReference type="GO" id="GO:0043565">
    <property type="term" value="F:sequence-specific DNA binding"/>
    <property type="evidence" value="ECO:0007669"/>
    <property type="project" value="InterPro"/>
</dbReference>
<dbReference type="InterPro" id="IPR009057">
    <property type="entry name" value="Homeodomain-like_sf"/>
</dbReference>
<dbReference type="CDD" id="cd16922">
    <property type="entry name" value="HATPase_EvgS-ArcB-TorS-like"/>
    <property type="match status" value="1"/>
</dbReference>
<evidence type="ECO:0000256" key="6">
    <source>
        <dbReference type="ARBA" id="ARBA00022777"/>
    </source>
</evidence>
<gene>
    <name evidence="17" type="ORF">IC229_00065</name>
</gene>
<evidence type="ECO:0000259" key="14">
    <source>
        <dbReference type="PROSITE" id="PS01124"/>
    </source>
</evidence>
<dbReference type="InterPro" id="IPR001789">
    <property type="entry name" value="Sig_transdc_resp-reg_receiver"/>
</dbReference>
<feature type="modified residue" description="4-aspartylphosphate" evidence="12">
    <location>
        <position position="1167"/>
    </location>
</feature>
<keyword evidence="13" id="KW-0732">Signal</keyword>
<dbReference type="InterPro" id="IPR011006">
    <property type="entry name" value="CheY-like_superfamily"/>
</dbReference>
<dbReference type="Gene3D" id="2.60.40.10">
    <property type="entry name" value="Immunoglobulins"/>
    <property type="match status" value="1"/>
</dbReference>
<keyword evidence="8" id="KW-0902">Two-component regulatory system</keyword>
<dbReference type="Pfam" id="PF00512">
    <property type="entry name" value="HisKA"/>
    <property type="match status" value="1"/>
</dbReference>
<evidence type="ECO:0000256" key="8">
    <source>
        <dbReference type="ARBA" id="ARBA00023012"/>
    </source>
</evidence>
<dbReference type="SUPFAM" id="SSF52172">
    <property type="entry name" value="CheY-like"/>
    <property type="match status" value="1"/>
</dbReference>
<dbReference type="Pfam" id="PF07494">
    <property type="entry name" value="Reg_prop"/>
    <property type="match status" value="2"/>
</dbReference>
<dbReference type="FunFam" id="3.30.565.10:FF:000037">
    <property type="entry name" value="Hybrid sensor histidine kinase/response regulator"/>
    <property type="match status" value="1"/>
</dbReference>
<dbReference type="PANTHER" id="PTHR43547:SF2">
    <property type="entry name" value="HYBRID SIGNAL TRANSDUCTION HISTIDINE KINASE C"/>
    <property type="match status" value="1"/>
</dbReference>
<dbReference type="CDD" id="cd17574">
    <property type="entry name" value="REC_OmpR"/>
    <property type="match status" value="1"/>
</dbReference>
<dbReference type="Gene3D" id="1.10.10.60">
    <property type="entry name" value="Homeodomain-like"/>
    <property type="match status" value="1"/>
</dbReference>
<feature type="chain" id="PRO_5037025020" description="histidine kinase" evidence="13">
    <location>
        <begin position="17"/>
        <end position="1386"/>
    </location>
</feature>
<dbReference type="GO" id="GO:0005524">
    <property type="term" value="F:ATP binding"/>
    <property type="evidence" value="ECO:0007669"/>
    <property type="project" value="UniProtKB-KW"/>
</dbReference>
<evidence type="ECO:0000256" key="2">
    <source>
        <dbReference type="ARBA" id="ARBA00012438"/>
    </source>
</evidence>
<dbReference type="PROSITE" id="PS50109">
    <property type="entry name" value="HIS_KIN"/>
    <property type="match status" value="1"/>
</dbReference>
<organism evidence="17 18">
    <name type="scientific">Spirosoma profusum</name>
    <dbReference type="NCBI Taxonomy" id="2771354"/>
    <lineage>
        <taxon>Bacteria</taxon>
        <taxon>Pseudomonadati</taxon>
        <taxon>Bacteroidota</taxon>
        <taxon>Cytophagia</taxon>
        <taxon>Cytophagales</taxon>
        <taxon>Cytophagaceae</taxon>
        <taxon>Spirosoma</taxon>
    </lineage>
</organism>
<dbReference type="InterPro" id="IPR018060">
    <property type="entry name" value="HTH_AraC"/>
</dbReference>
<dbReference type="SMART" id="SM00387">
    <property type="entry name" value="HATPase_c"/>
    <property type="match status" value="1"/>
</dbReference>
<evidence type="ECO:0000256" key="1">
    <source>
        <dbReference type="ARBA" id="ARBA00000085"/>
    </source>
</evidence>
<evidence type="ECO:0000259" key="15">
    <source>
        <dbReference type="PROSITE" id="PS50109"/>
    </source>
</evidence>
<keyword evidence="18" id="KW-1185">Reference proteome</keyword>
<comment type="caution">
    <text evidence="17">The sequence shown here is derived from an EMBL/GenBank/DDBJ whole genome shotgun (WGS) entry which is preliminary data.</text>
</comment>
<keyword evidence="3 12" id="KW-0597">Phosphoprotein</keyword>
<dbReference type="PANTHER" id="PTHR43547">
    <property type="entry name" value="TWO-COMPONENT HISTIDINE KINASE"/>
    <property type="match status" value="1"/>
</dbReference>
<evidence type="ECO:0000256" key="12">
    <source>
        <dbReference type="PROSITE-ProRule" id="PRU00169"/>
    </source>
</evidence>
<dbReference type="EMBL" id="JACWZY010000001">
    <property type="protein sequence ID" value="MBD2699011.1"/>
    <property type="molecule type" value="Genomic_DNA"/>
</dbReference>
<dbReference type="PRINTS" id="PR00344">
    <property type="entry name" value="BCTRLSENSOR"/>
</dbReference>
<evidence type="ECO:0000256" key="9">
    <source>
        <dbReference type="ARBA" id="ARBA00023015"/>
    </source>
</evidence>
<dbReference type="Gene3D" id="3.40.50.2300">
    <property type="match status" value="1"/>
</dbReference>
<evidence type="ECO:0000313" key="17">
    <source>
        <dbReference type="EMBL" id="MBD2699011.1"/>
    </source>
</evidence>
<dbReference type="SUPFAM" id="SSF55874">
    <property type="entry name" value="ATPase domain of HSP90 chaperone/DNA topoisomerase II/histidine kinase"/>
    <property type="match status" value="1"/>
</dbReference>
<dbReference type="SUPFAM" id="SSF47384">
    <property type="entry name" value="Homodimeric domain of signal transducing histidine kinase"/>
    <property type="match status" value="1"/>
</dbReference>
<dbReference type="RefSeq" id="WP_190884878.1">
    <property type="nucleotide sequence ID" value="NZ_JACWZY010000001.1"/>
</dbReference>
<accession>A0A927APT7</accession>
<dbReference type="InterPro" id="IPR003661">
    <property type="entry name" value="HisK_dim/P_dom"/>
</dbReference>
<feature type="domain" description="Histidine kinase" evidence="15">
    <location>
        <begin position="849"/>
        <end position="1063"/>
    </location>
</feature>
<evidence type="ECO:0000256" key="7">
    <source>
        <dbReference type="ARBA" id="ARBA00022840"/>
    </source>
</evidence>
<feature type="domain" description="HTH araC/xylS-type" evidence="14">
    <location>
        <begin position="1282"/>
        <end position="1381"/>
    </location>
</feature>
<evidence type="ECO:0000256" key="11">
    <source>
        <dbReference type="ARBA" id="ARBA00023163"/>
    </source>
</evidence>
<dbReference type="Proteomes" id="UP000598820">
    <property type="component" value="Unassembled WGS sequence"/>
</dbReference>
<dbReference type="InterPro" id="IPR013783">
    <property type="entry name" value="Ig-like_fold"/>
</dbReference>
<dbReference type="Pfam" id="PF07495">
    <property type="entry name" value="Y_Y_Y"/>
    <property type="match status" value="1"/>
</dbReference>
<keyword evidence="10" id="KW-0238">DNA-binding</keyword>
<dbReference type="EC" id="2.7.13.3" evidence="2"/>
<evidence type="ECO:0000313" key="18">
    <source>
        <dbReference type="Proteomes" id="UP000598820"/>
    </source>
</evidence>
<dbReference type="Pfam" id="PF02518">
    <property type="entry name" value="HATPase_c"/>
    <property type="match status" value="1"/>
</dbReference>
<evidence type="ECO:0000259" key="16">
    <source>
        <dbReference type="PROSITE" id="PS50110"/>
    </source>
</evidence>
<keyword evidence="9" id="KW-0805">Transcription regulation</keyword>
<feature type="domain" description="Response regulatory" evidence="16">
    <location>
        <begin position="1119"/>
        <end position="1234"/>
    </location>
</feature>
<keyword evidence="7" id="KW-0067">ATP-binding</keyword>
<dbReference type="GO" id="GO:0003700">
    <property type="term" value="F:DNA-binding transcription factor activity"/>
    <property type="evidence" value="ECO:0007669"/>
    <property type="project" value="InterPro"/>
</dbReference>
<dbReference type="GO" id="GO:0000155">
    <property type="term" value="F:phosphorelay sensor kinase activity"/>
    <property type="evidence" value="ECO:0007669"/>
    <property type="project" value="InterPro"/>
</dbReference>
<dbReference type="InterPro" id="IPR036097">
    <property type="entry name" value="HisK_dim/P_sf"/>
</dbReference>
<evidence type="ECO:0000256" key="13">
    <source>
        <dbReference type="SAM" id="SignalP"/>
    </source>
</evidence>
<evidence type="ECO:0000256" key="10">
    <source>
        <dbReference type="ARBA" id="ARBA00023125"/>
    </source>
</evidence>
<dbReference type="InterPro" id="IPR003594">
    <property type="entry name" value="HATPase_dom"/>
</dbReference>
<evidence type="ECO:0000256" key="3">
    <source>
        <dbReference type="ARBA" id="ARBA00022553"/>
    </source>
</evidence>
<sequence length="1386" mass="157686">MRFIYLLFLFPISLFAQQTGWQELTISDGLSQGMIYDLKQDQKGFIWIATKDGLNRYDGHNFTVFTHDPYNEYSLSDNNCSALLVDSRGWLWVGTLNQGLNLFNTRTQRFYHLDIRDQTSANAGNYAINYLYEDPKGDIWVVADIKKLFKISLPDELKASLPKQSNLTKQVQISQLAVPEKKITSINSLSFRPDGQALAVYDRASQYFNWKTLKSLGELALAPFKTSVFFTTKGDINQNLWCVALPNKISIRRQGIQKDIPLEPRKDSLITLRLLTPKLIAIAVSDLLWLMSPEELMRQDSLTKRNAFTILPSNLYAITEFLIDQTGNVWVGTSGYGLRKFNPKIKRFQSLLPTTTLSYIYTDQQNRTYIRHEFAYDQLDWFTNRLISFLPANLPPADKRARYMMQDRQGTFWISNTNFQNQEMSLFKFSSDWKLLKKYKLPPNTAFGFYNNRTVEDNQGRLWTGLLDGKLLLFDPKTETFRVFSYQSLLPQKISEIETSALYFDQTGTLWIGTTRGLIRADHPLTNPVFSLYKNSTKDRQSLSNDLVSSLLDDPNQPNKYLWVGTKGGGLNRLNKQTRQFDHFTEKDGLPNKVVYGILSDEFKNLWLSTNRGLALFNPERKTFCNFTKADGLQDDEFNTGSFFKTPSGELLFGGVHGLTTFQARNVLRSNSQVPKAQLIGLKINNETVGVGNPDGILSETIENTQRIDLAHTQNLLTLEFGVMDFANSAKNRYRYRLAGIDKRWIEAGTNRFANYAQLPAGSYTFQMMGTADGQTWSKPVDLQVRVHPPFYLSWWAYLCYVLVLAVIGWQLYRFQTQRLLLEQKVAFEQKEAIRLSELDSLKTQFFTNISHEFRTPLTLILAPLTDLKQRYPAEQVLSLMERNGKRLLTLINQLLDLSKLEAGQLKAEPEPGDIAVFFRTLASSFSSLAQSRQIKFIFEQSETGWWTLYDRDKLEKIITNLLSNAFKFTPEGNEVRMNVRYPNERQVIVKIQDTGIGISPTNLTHIFERFYQVDGQENRAYEGTGVGLALVNELVQVLGGTINVTSQEGEGTTFTVDLPLVPIARPRTESPAANLAADWDVANGQETEPLIAINRTEAFQTGESQPFVQTADVASTNLLLIIDDNADIRAYVRSIFESDYQILEAIDGQDGLEKATQLQPNVVICDLMMPRLNGFEFCQALKTQPATSHIPVVMLTAKATTEDRIEGFELGADDYLTKPFNRTELQIRVRNLLEQRKRLYNWFGRQQNVTIDVATADVATDTADSSAPALALLTNEQVFIDRLTAVVHEHLDEPAFSVEVLSETVNLSRSQLHRKLKTLLDTSPTNFVRDIRLMKAAELLTTGEQTVTQIAYTVGFDNLSYFAKTFQERFGVSPSQYGRQPATPT</sequence>
<proteinExistence type="predicted"/>
<dbReference type="InterPro" id="IPR018062">
    <property type="entry name" value="HTH_AraC-typ_CS"/>
</dbReference>
<keyword evidence="4" id="KW-0808">Transferase</keyword>
<dbReference type="InterPro" id="IPR011123">
    <property type="entry name" value="Y_Y_Y"/>
</dbReference>
<protein>
    <recommendedName>
        <fullName evidence="2">histidine kinase</fullName>
        <ecNumber evidence="2">2.7.13.3</ecNumber>
    </recommendedName>
</protein>
<reference evidence="17" key="1">
    <citation type="submission" date="2020-09" db="EMBL/GenBank/DDBJ databases">
        <authorList>
            <person name="Kim M.K."/>
        </authorList>
    </citation>
    <scope>NUCLEOTIDE SEQUENCE</scope>
    <source>
        <strain evidence="17">BT702</strain>
    </source>
</reference>
<evidence type="ECO:0000256" key="4">
    <source>
        <dbReference type="ARBA" id="ARBA00022679"/>
    </source>
</evidence>
<keyword evidence="11" id="KW-0804">Transcription</keyword>
<comment type="catalytic activity">
    <reaction evidence="1">
        <text>ATP + protein L-histidine = ADP + protein N-phospho-L-histidine.</text>
        <dbReference type="EC" id="2.7.13.3"/>
    </reaction>
</comment>
<dbReference type="PROSITE" id="PS01124">
    <property type="entry name" value="HTH_ARAC_FAMILY_2"/>
    <property type="match status" value="1"/>
</dbReference>